<evidence type="ECO:0000256" key="6">
    <source>
        <dbReference type="ARBA" id="ARBA00023132"/>
    </source>
</evidence>
<evidence type="ECO:0000256" key="2">
    <source>
        <dbReference type="ARBA" id="ARBA00022448"/>
    </source>
</evidence>
<evidence type="ECO:0000256" key="9">
    <source>
        <dbReference type="SAM" id="MobiDB-lite"/>
    </source>
</evidence>
<evidence type="ECO:0000256" key="8">
    <source>
        <dbReference type="SAM" id="Coils"/>
    </source>
</evidence>
<keyword evidence="7" id="KW-0539">Nucleus</keyword>
<dbReference type="GO" id="GO:0017056">
    <property type="term" value="F:structural constituent of nuclear pore"/>
    <property type="evidence" value="ECO:0007669"/>
    <property type="project" value="InterPro"/>
</dbReference>
<dbReference type="OrthoDB" id="2538017at2759"/>
<dbReference type="Pfam" id="PF15967">
    <property type="entry name" value="Nucleoporin_FG2"/>
    <property type="match status" value="1"/>
</dbReference>
<feature type="region of interest" description="Disordered" evidence="9">
    <location>
        <begin position="79"/>
        <end position="98"/>
    </location>
</feature>
<keyword evidence="5" id="KW-0811">Translocation</keyword>
<dbReference type="InterPro" id="IPR024882">
    <property type="entry name" value="NUP58/p45/49"/>
</dbReference>
<comment type="subcellular location">
    <subcellularLocation>
        <location evidence="1">Nucleus</location>
        <location evidence="1">Nuclear pore complex</location>
    </subcellularLocation>
</comment>
<keyword evidence="8" id="KW-0175">Coiled coil</keyword>
<evidence type="ECO:0000313" key="10">
    <source>
        <dbReference type="EMBL" id="TPX74994.1"/>
    </source>
</evidence>
<gene>
    <name evidence="10" type="ORF">CcCBS67573_g03723</name>
</gene>
<dbReference type="GO" id="GO:0051028">
    <property type="term" value="P:mRNA transport"/>
    <property type="evidence" value="ECO:0007669"/>
    <property type="project" value="UniProtKB-KW"/>
</dbReference>
<feature type="coiled-coil region" evidence="8">
    <location>
        <begin position="238"/>
        <end position="265"/>
    </location>
</feature>
<comment type="caution">
    <text evidence="10">The sequence shown here is derived from an EMBL/GenBank/DDBJ whole genome shotgun (WGS) entry which is preliminary data.</text>
</comment>
<dbReference type="AlphaFoldDB" id="A0A507FFH8"/>
<evidence type="ECO:0000256" key="4">
    <source>
        <dbReference type="ARBA" id="ARBA00022927"/>
    </source>
</evidence>
<evidence type="ECO:0000313" key="11">
    <source>
        <dbReference type="Proteomes" id="UP000320333"/>
    </source>
</evidence>
<keyword evidence="2" id="KW-0813">Transport</keyword>
<dbReference type="GO" id="GO:0005643">
    <property type="term" value="C:nuclear pore"/>
    <property type="evidence" value="ECO:0007669"/>
    <property type="project" value="UniProtKB-SubCell"/>
</dbReference>
<evidence type="ECO:0000256" key="7">
    <source>
        <dbReference type="ARBA" id="ARBA00023242"/>
    </source>
</evidence>
<dbReference type="GO" id="GO:0015031">
    <property type="term" value="P:protein transport"/>
    <property type="evidence" value="ECO:0007669"/>
    <property type="project" value="UniProtKB-KW"/>
</dbReference>
<evidence type="ECO:0000256" key="5">
    <source>
        <dbReference type="ARBA" id="ARBA00023010"/>
    </source>
</evidence>
<dbReference type="Proteomes" id="UP000320333">
    <property type="component" value="Unassembled WGS sequence"/>
</dbReference>
<reference evidence="10 11" key="1">
    <citation type="journal article" date="2019" name="Sci. Rep.">
        <title>Comparative genomics of chytrid fungi reveal insights into the obligate biotrophic and pathogenic lifestyle of Synchytrium endobioticum.</title>
        <authorList>
            <person name="van de Vossenberg B.T.L.H."/>
            <person name="Warris S."/>
            <person name="Nguyen H.D.T."/>
            <person name="van Gent-Pelzer M.P.E."/>
            <person name="Joly D.L."/>
            <person name="van de Geest H.C."/>
            <person name="Bonants P.J.M."/>
            <person name="Smith D.S."/>
            <person name="Levesque C.A."/>
            <person name="van der Lee T.A.J."/>
        </authorList>
    </citation>
    <scope>NUCLEOTIDE SEQUENCE [LARGE SCALE GENOMIC DNA]</scope>
    <source>
        <strain evidence="10 11">CBS 675.73</strain>
    </source>
</reference>
<dbReference type="PANTHER" id="PTHR13437">
    <property type="entry name" value="NUCLEOPORIN P58/P45 NUCLEOPORIN-LIKE PROTEIN 1"/>
    <property type="match status" value="1"/>
</dbReference>
<name>A0A507FFH8_9FUNG</name>
<keyword evidence="11" id="KW-1185">Reference proteome</keyword>
<sequence>MFSFGTPAAAPAAATGQKHISNRGCILRSLFNTANTQNSNSLFGAPTTNSNAAPSLNTGNLFGGAGASINSAVTAQNTAANAQTANPQPSATAPENITNTTRYGEIPLNIRQELDNFETFVQKQIDMSEDIASSGVVKKIHDTRALYKSVELVSLMFTRNEAYPVRSLMLVFRRQKYQGLKTLLDRDNALIQNLRGQVAREMKIADFATRFIDSYNSHRQPSVTFNNTDSFQYFVNLTNTLENKLQHYRQTIDDLERHLQSISQKTQYSPQAIAEILKLQHESFLAIAGRIAVAHDSLLKQQDAYLNYRRKYFGDTKNPFRKGFVGQDEENLTSLSTIASSLKPDSGNAAPAQAAPTASTGFGGFGTSIAPQPAASGFGGFGASTTQPASTGLSFGNSTAAQPAASGFGGFGASTAGQQPAAANTGFGGFGTPAAQPAATGGFGGFGTPAAAQPAAATTGFGGFGAAATQQPAAATGGFGGFGTPAAQPAAGAAGGFGGFGAAAPAAGAFGAFGSPSISTRKKR</sequence>
<feature type="compositionally biased region" description="Low complexity" evidence="9">
    <location>
        <begin position="79"/>
        <end position="91"/>
    </location>
</feature>
<dbReference type="Gene3D" id="6.10.140.1350">
    <property type="match status" value="1"/>
</dbReference>
<organism evidence="10 11">
    <name type="scientific">Chytriomyces confervae</name>
    <dbReference type="NCBI Taxonomy" id="246404"/>
    <lineage>
        <taxon>Eukaryota</taxon>
        <taxon>Fungi</taxon>
        <taxon>Fungi incertae sedis</taxon>
        <taxon>Chytridiomycota</taxon>
        <taxon>Chytridiomycota incertae sedis</taxon>
        <taxon>Chytridiomycetes</taxon>
        <taxon>Chytridiales</taxon>
        <taxon>Chytriomycetaceae</taxon>
        <taxon>Chytriomyces</taxon>
    </lineage>
</organism>
<evidence type="ECO:0000256" key="3">
    <source>
        <dbReference type="ARBA" id="ARBA00022816"/>
    </source>
</evidence>
<evidence type="ECO:0008006" key="12">
    <source>
        <dbReference type="Google" id="ProtNLM"/>
    </source>
</evidence>
<keyword evidence="4" id="KW-0653">Protein transport</keyword>
<dbReference type="STRING" id="246404.A0A507FFH8"/>
<protein>
    <recommendedName>
        <fullName evidence="12">Nucleoporin Nup54 alpha-helical domain-containing protein</fullName>
    </recommendedName>
</protein>
<proteinExistence type="predicted"/>
<dbReference type="PANTHER" id="PTHR13437:SF2">
    <property type="entry name" value="NUCLEOPORIN P58_P45"/>
    <property type="match status" value="1"/>
</dbReference>
<dbReference type="EMBL" id="QEAP01000099">
    <property type="protein sequence ID" value="TPX74994.1"/>
    <property type="molecule type" value="Genomic_DNA"/>
</dbReference>
<accession>A0A507FFH8</accession>
<evidence type="ECO:0000256" key="1">
    <source>
        <dbReference type="ARBA" id="ARBA00004567"/>
    </source>
</evidence>
<keyword evidence="6" id="KW-0906">Nuclear pore complex</keyword>
<dbReference type="GO" id="GO:0008139">
    <property type="term" value="F:nuclear localization sequence binding"/>
    <property type="evidence" value="ECO:0007669"/>
    <property type="project" value="InterPro"/>
</dbReference>
<keyword evidence="3" id="KW-0509">mRNA transport</keyword>